<dbReference type="Pfam" id="PF01225">
    <property type="entry name" value="Mur_ligase"/>
    <property type="match status" value="1"/>
</dbReference>
<protein>
    <recommendedName>
        <fullName evidence="3 14">UDP-N-acetylmuramate--L-alanine ligase</fullName>
        <ecNumber evidence="3 14">6.3.2.8</ecNumber>
    </recommendedName>
    <alternativeName>
        <fullName evidence="14">UDP-N-acetylmuramoyl-L-alanine synthetase</fullName>
    </alternativeName>
</protein>
<dbReference type="GO" id="GO:0071555">
    <property type="term" value="P:cell wall organization"/>
    <property type="evidence" value="ECO:0007669"/>
    <property type="project" value="UniProtKB-KW"/>
</dbReference>
<gene>
    <name evidence="14 18" type="primary">murC</name>
    <name evidence="18" type="ORF">ACMU_13785</name>
</gene>
<proteinExistence type="inferred from homology"/>
<dbReference type="GO" id="GO:0008763">
    <property type="term" value="F:UDP-N-acetylmuramate-L-alanine ligase activity"/>
    <property type="evidence" value="ECO:0007669"/>
    <property type="project" value="UniProtKB-UniRule"/>
</dbReference>
<dbReference type="InterPro" id="IPR036615">
    <property type="entry name" value="Mur_ligase_C_dom_sf"/>
</dbReference>
<evidence type="ECO:0000256" key="3">
    <source>
        <dbReference type="ARBA" id="ARBA00012211"/>
    </source>
</evidence>
<evidence type="ECO:0000313" key="18">
    <source>
        <dbReference type="EMBL" id="KAJ55753.1"/>
    </source>
</evidence>
<keyword evidence="6 14" id="KW-0132">Cell division</keyword>
<evidence type="ECO:0000259" key="16">
    <source>
        <dbReference type="Pfam" id="PF02875"/>
    </source>
</evidence>
<evidence type="ECO:0000256" key="14">
    <source>
        <dbReference type="HAMAP-Rule" id="MF_00046"/>
    </source>
</evidence>
<dbReference type="EC" id="6.3.2.8" evidence="3 14"/>
<comment type="subcellular location">
    <subcellularLocation>
        <location evidence="1 14">Cytoplasm</location>
    </subcellularLocation>
</comment>
<dbReference type="AlphaFoldDB" id="A0A037ZI01"/>
<comment type="pathway">
    <text evidence="2 14">Cell wall biogenesis; peptidoglycan biosynthesis.</text>
</comment>
<dbReference type="UniPathway" id="UPA00219"/>
<sequence length="466" mass="49503">MNAAATKLPTDVGPIHFVGIGGIGMSGIAEVLLNLGYTVQGSDLKASKITARLADLGARVFEGQRAENLEGAEVVVISSAIKPGNPELDAARAQGLPVVRRAEMLAELMRLRSNVAVAGTHGKTTTTTMVAELLVAGGIDPTVINGGIIHAYGSNARMGAGDWMVVEADESDGTFNRLPATVGIVTNIDPEHMEHWGTIENLRAGFDDFVSNIPFYGLAVCCTDHPEVQALVGRVTDRRILTFGFNAQADVRAVNLTYKSGVAHFDIALQAEDMVIEGCSLPMPGDHNVSNALAAVAVARHLGMKLDEIRDALAAFKGVNRRFTKVGEPNGIAIIDDYGHHPVEIAAVLKAARQACEGRVIAVHQPHRYSRLSGLFDDFCACFNDADVVAIAEVFAAGEDPIPGASRDDLVAGLVRHGHRHARAILNEDDLVRLVQEQAQPGDMVVCLGAGTISTWANNLPNRLTV</sequence>
<dbReference type="GO" id="GO:0008360">
    <property type="term" value="P:regulation of cell shape"/>
    <property type="evidence" value="ECO:0007669"/>
    <property type="project" value="UniProtKB-KW"/>
</dbReference>
<dbReference type="GO" id="GO:0009252">
    <property type="term" value="P:peptidoglycan biosynthetic process"/>
    <property type="evidence" value="ECO:0007669"/>
    <property type="project" value="UniProtKB-UniRule"/>
</dbReference>
<dbReference type="SUPFAM" id="SSF53623">
    <property type="entry name" value="MurD-like peptide ligases, catalytic domain"/>
    <property type="match status" value="1"/>
</dbReference>
<evidence type="ECO:0000256" key="9">
    <source>
        <dbReference type="ARBA" id="ARBA00022960"/>
    </source>
</evidence>
<evidence type="ECO:0000259" key="15">
    <source>
        <dbReference type="Pfam" id="PF01225"/>
    </source>
</evidence>
<dbReference type="STRING" id="1454373.ACMU_13785"/>
<accession>A0A037ZI01</accession>
<dbReference type="GO" id="GO:0051301">
    <property type="term" value="P:cell division"/>
    <property type="evidence" value="ECO:0007669"/>
    <property type="project" value="UniProtKB-KW"/>
</dbReference>
<dbReference type="Pfam" id="PF02875">
    <property type="entry name" value="Mur_ligase_C"/>
    <property type="match status" value="1"/>
</dbReference>
<dbReference type="Pfam" id="PF08245">
    <property type="entry name" value="Mur_ligase_M"/>
    <property type="match status" value="1"/>
</dbReference>
<comment type="catalytic activity">
    <reaction evidence="13 14">
        <text>UDP-N-acetyl-alpha-D-muramate + L-alanine + ATP = UDP-N-acetyl-alpha-D-muramoyl-L-alanine + ADP + phosphate + H(+)</text>
        <dbReference type="Rhea" id="RHEA:23372"/>
        <dbReference type="ChEBI" id="CHEBI:15378"/>
        <dbReference type="ChEBI" id="CHEBI:30616"/>
        <dbReference type="ChEBI" id="CHEBI:43474"/>
        <dbReference type="ChEBI" id="CHEBI:57972"/>
        <dbReference type="ChEBI" id="CHEBI:70757"/>
        <dbReference type="ChEBI" id="CHEBI:83898"/>
        <dbReference type="ChEBI" id="CHEBI:456216"/>
        <dbReference type="EC" id="6.3.2.8"/>
    </reaction>
</comment>
<keyword evidence="8 14" id="KW-0067">ATP-binding</keyword>
<dbReference type="RefSeq" id="WP_035259654.1">
    <property type="nucleotide sequence ID" value="NZ_JFKE01000004.1"/>
</dbReference>
<dbReference type="Gene3D" id="3.40.50.720">
    <property type="entry name" value="NAD(P)-binding Rossmann-like Domain"/>
    <property type="match status" value="1"/>
</dbReference>
<evidence type="ECO:0000256" key="5">
    <source>
        <dbReference type="ARBA" id="ARBA00022598"/>
    </source>
</evidence>
<feature type="binding site" evidence="14">
    <location>
        <begin position="119"/>
        <end position="125"/>
    </location>
    <ligand>
        <name>ATP</name>
        <dbReference type="ChEBI" id="CHEBI:30616"/>
    </ligand>
</feature>
<dbReference type="GO" id="GO:0005524">
    <property type="term" value="F:ATP binding"/>
    <property type="evidence" value="ECO:0007669"/>
    <property type="project" value="UniProtKB-UniRule"/>
</dbReference>
<reference evidence="18 19" key="1">
    <citation type="submission" date="2014-03" db="EMBL/GenBank/DDBJ databases">
        <title>Draft Genome Sequence of Actibacterium mucosum KCTC 23349, a Marine Alphaproteobacterium with Complex Ionic Requirements Isolated from Mediterranean Seawater at Malvarrosa Beach, Valencia, Spain.</title>
        <authorList>
            <person name="Arahal D.R."/>
            <person name="Shao Z."/>
            <person name="Lai Q."/>
            <person name="Pujalte M.J."/>
        </authorList>
    </citation>
    <scope>NUCLEOTIDE SEQUENCE [LARGE SCALE GENOMIC DNA]</scope>
    <source>
        <strain evidence="18 19">KCTC 23349</strain>
    </source>
</reference>
<name>A0A037ZI01_9RHOB</name>
<dbReference type="SUPFAM" id="SSF53244">
    <property type="entry name" value="MurD-like peptide ligases, peptide-binding domain"/>
    <property type="match status" value="1"/>
</dbReference>
<comment type="caution">
    <text evidence="18">The sequence shown here is derived from an EMBL/GenBank/DDBJ whole genome shotgun (WGS) entry which is preliminary data.</text>
</comment>
<comment type="function">
    <text evidence="14">Cell wall formation.</text>
</comment>
<keyword evidence="7 14" id="KW-0547">Nucleotide-binding</keyword>
<dbReference type="PANTHER" id="PTHR43445">
    <property type="entry name" value="UDP-N-ACETYLMURAMATE--L-ALANINE LIGASE-RELATED"/>
    <property type="match status" value="1"/>
</dbReference>
<dbReference type="InterPro" id="IPR000713">
    <property type="entry name" value="Mur_ligase_N"/>
</dbReference>
<evidence type="ECO:0000313" key="19">
    <source>
        <dbReference type="Proteomes" id="UP000026249"/>
    </source>
</evidence>
<evidence type="ECO:0000256" key="7">
    <source>
        <dbReference type="ARBA" id="ARBA00022741"/>
    </source>
</evidence>
<dbReference type="Gene3D" id="3.40.1190.10">
    <property type="entry name" value="Mur-like, catalytic domain"/>
    <property type="match status" value="1"/>
</dbReference>
<evidence type="ECO:0000256" key="11">
    <source>
        <dbReference type="ARBA" id="ARBA00023306"/>
    </source>
</evidence>
<keyword evidence="12 14" id="KW-0961">Cell wall biogenesis/degradation</keyword>
<dbReference type="InterPro" id="IPR004101">
    <property type="entry name" value="Mur_ligase_C"/>
</dbReference>
<evidence type="ECO:0000259" key="17">
    <source>
        <dbReference type="Pfam" id="PF08245"/>
    </source>
</evidence>
<evidence type="ECO:0000256" key="6">
    <source>
        <dbReference type="ARBA" id="ARBA00022618"/>
    </source>
</evidence>
<keyword evidence="4 14" id="KW-0963">Cytoplasm</keyword>
<dbReference type="GO" id="GO:0005737">
    <property type="term" value="C:cytoplasm"/>
    <property type="evidence" value="ECO:0007669"/>
    <property type="project" value="UniProtKB-SubCell"/>
</dbReference>
<evidence type="ECO:0000256" key="1">
    <source>
        <dbReference type="ARBA" id="ARBA00004496"/>
    </source>
</evidence>
<keyword evidence="11 14" id="KW-0131">Cell cycle</keyword>
<dbReference type="OrthoDB" id="9804126at2"/>
<keyword evidence="10 14" id="KW-0573">Peptidoglycan synthesis</keyword>
<evidence type="ECO:0000256" key="12">
    <source>
        <dbReference type="ARBA" id="ARBA00023316"/>
    </source>
</evidence>
<evidence type="ECO:0000256" key="10">
    <source>
        <dbReference type="ARBA" id="ARBA00022984"/>
    </source>
</evidence>
<dbReference type="HAMAP" id="MF_00046">
    <property type="entry name" value="MurC"/>
    <property type="match status" value="1"/>
</dbReference>
<keyword evidence="9 14" id="KW-0133">Cell shape</keyword>
<dbReference type="InterPro" id="IPR013221">
    <property type="entry name" value="Mur_ligase_cen"/>
</dbReference>
<evidence type="ECO:0000256" key="2">
    <source>
        <dbReference type="ARBA" id="ARBA00004752"/>
    </source>
</evidence>
<evidence type="ECO:0000256" key="8">
    <source>
        <dbReference type="ARBA" id="ARBA00022840"/>
    </source>
</evidence>
<feature type="domain" description="Mur ligase N-terminal catalytic" evidence="15">
    <location>
        <begin position="15"/>
        <end position="111"/>
    </location>
</feature>
<evidence type="ECO:0000256" key="13">
    <source>
        <dbReference type="ARBA" id="ARBA00047833"/>
    </source>
</evidence>
<dbReference type="Gene3D" id="3.90.190.20">
    <property type="entry name" value="Mur ligase, C-terminal domain"/>
    <property type="match status" value="1"/>
</dbReference>
<dbReference type="InterPro" id="IPR036565">
    <property type="entry name" value="Mur-like_cat_sf"/>
</dbReference>
<dbReference type="SUPFAM" id="SSF51984">
    <property type="entry name" value="MurCD N-terminal domain"/>
    <property type="match status" value="1"/>
</dbReference>
<dbReference type="InterPro" id="IPR050061">
    <property type="entry name" value="MurCDEF_pg_biosynth"/>
</dbReference>
<dbReference type="Proteomes" id="UP000026249">
    <property type="component" value="Unassembled WGS sequence"/>
</dbReference>
<dbReference type="EMBL" id="JFKE01000004">
    <property type="protein sequence ID" value="KAJ55753.1"/>
    <property type="molecule type" value="Genomic_DNA"/>
</dbReference>
<feature type="domain" description="Mur ligase C-terminal" evidence="16">
    <location>
        <begin position="321"/>
        <end position="451"/>
    </location>
</feature>
<organism evidence="18 19">
    <name type="scientific">Actibacterium mucosum KCTC 23349</name>
    <dbReference type="NCBI Taxonomy" id="1454373"/>
    <lineage>
        <taxon>Bacteria</taxon>
        <taxon>Pseudomonadati</taxon>
        <taxon>Pseudomonadota</taxon>
        <taxon>Alphaproteobacteria</taxon>
        <taxon>Rhodobacterales</taxon>
        <taxon>Roseobacteraceae</taxon>
        <taxon>Actibacterium</taxon>
    </lineage>
</organism>
<dbReference type="PANTHER" id="PTHR43445:SF3">
    <property type="entry name" value="UDP-N-ACETYLMURAMATE--L-ALANINE LIGASE"/>
    <property type="match status" value="1"/>
</dbReference>
<comment type="similarity">
    <text evidence="14">Belongs to the MurCDEF family.</text>
</comment>
<dbReference type="InterPro" id="IPR005758">
    <property type="entry name" value="UDP-N-AcMur_Ala_ligase_MurC"/>
</dbReference>
<feature type="domain" description="Mur ligase central" evidence="17">
    <location>
        <begin position="117"/>
        <end position="299"/>
    </location>
</feature>
<keyword evidence="19" id="KW-1185">Reference proteome</keyword>
<keyword evidence="5 14" id="KW-0436">Ligase</keyword>
<dbReference type="NCBIfam" id="TIGR01082">
    <property type="entry name" value="murC"/>
    <property type="match status" value="1"/>
</dbReference>
<evidence type="ECO:0000256" key="4">
    <source>
        <dbReference type="ARBA" id="ARBA00022490"/>
    </source>
</evidence>